<keyword evidence="20" id="KW-1185">Reference proteome</keyword>
<dbReference type="GO" id="GO:0016020">
    <property type="term" value="C:membrane"/>
    <property type="evidence" value="ECO:0007669"/>
    <property type="project" value="UniProtKB-SubCell"/>
</dbReference>
<dbReference type="RefSeq" id="XP_013904588.1">
    <property type="nucleotide sequence ID" value="XM_014049134.1"/>
</dbReference>
<dbReference type="GeneID" id="25735269"/>
<keyword evidence="13 17" id="KW-0472">Membrane</keyword>
<evidence type="ECO:0000259" key="18">
    <source>
        <dbReference type="PROSITE" id="PS51296"/>
    </source>
</evidence>
<dbReference type="Pfam" id="PF25471">
    <property type="entry name" value="TM_PetC"/>
    <property type="match status" value="1"/>
</dbReference>
<reference evidence="19 20" key="1">
    <citation type="journal article" date="2013" name="BMC Genomics">
        <title>Reconstruction of the lipid metabolism for the microalga Monoraphidium neglectum from its genome sequence reveals characteristics suitable for biofuel production.</title>
        <authorList>
            <person name="Bogen C."/>
            <person name="Al-Dilaimi A."/>
            <person name="Albersmeier A."/>
            <person name="Wichmann J."/>
            <person name="Grundmann M."/>
            <person name="Rupp O."/>
            <person name="Lauersen K.J."/>
            <person name="Blifernez-Klassen O."/>
            <person name="Kalinowski J."/>
            <person name="Goesmann A."/>
            <person name="Mussgnug J.H."/>
            <person name="Kruse O."/>
        </authorList>
    </citation>
    <scope>NUCLEOTIDE SEQUENCE [LARGE SCALE GENOMIC DNA]</scope>
    <source>
        <strain evidence="19 20">SAG 48.87</strain>
    </source>
</reference>
<evidence type="ECO:0000256" key="9">
    <source>
        <dbReference type="ARBA" id="ARBA00022982"/>
    </source>
</evidence>
<dbReference type="NCBIfam" id="NF010001">
    <property type="entry name" value="PRK13474.1"/>
    <property type="match status" value="1"/>
</dbReference>
<dbReference type="AlphaFoldDB" id="A0A0D2LGA3"/>
<dbReference type="GO" id="GO:0051537">
    <property type="term" value="F:2 iron, 2 sulfur cluster binding"/>
    <property type="evidence" value="ECO:0007669"/>
    <property type="project" value="UniProtKB-KW"/>
</dbReference>
<dbReference type="EC" id="7.1.1.6" evidence="3"/>
<keyword evidence="8" id="KW-1278">Translocase</keyword>
<evidence type="ECO:0000256" key="10">
    <source>
        <dbReference type="ARBA" id="ARBA00022989"/>
    </source>
</evidence>
<evidence type="ECO:0000256" key="15">
    <source>
        <dbReference type="ARBA" id="ARBA00034078"/>
    </source>
</evidence>
<dbReference type="PROSITE" id="PS51296">
    <property type="entry name" value="RIESKE"/>
    <property type="match status" value="1"/>
</dbReference>
<proteinExistence type="inferred from homology"/>
<keyword evidence="10 17" id="KW-1133">Transmembrane helix</keyword>
<feature type="domain" description="Rieske" evidence="18">
    <location>
        <begin position="94"/>
        <end position="206"/>
    </location>
</feature>
<dbReference type="InterPro" id="IPR017941">
    <property type="entry name" value="Rieske_2Fe-2S"/>
</dbReference>
<keyword evidence="4" id="KW-0813">Transport</keyword>
<keyword evidence="9" id="KW-0249">Electron transport</keyword>
<keyword evidence="6" id="KW-0001">2Fe-2S</keyword>
<evidence type="ECO:0000256" key="4">
    <source>
        <dbReference type="ARBA" id="ARBA00022448"/>
    </source>
</evidence>
<comment type="subcellular location">
    <subcellularLocation>
        <location evidence="1">Membrane</location>
        <topology evidence="1">Single-pass membrane protein</topology>
    </subcellularLocation>
</comment>
<dbReference type="PANTHER" id="PTHR10134">
    <property type="entry name" value="CYTOCHROME B-C1 COMPLEX SUBUNIT RIESKE, MITOCHONDRIAL"/>
    <property type="match status" value="1"/>
</dbReference>
<dbReference type="OrthoDB" id="1637982at2759"/>
<dbReference type="Pfam" id="PF00355">
    <property type="entry name" value="Rieske"/>
    <property type="match status" value="1"/>
</dbReference>
<dbReference type="InterPro" id="IPR036922">
    <property type="entry name" value="Rieske_2Fe-2S_sf"/>
</dbReference>
<evidence type="ECO:0000256" key="5">
    <source>
        <dbReference type="ARBA" id="ARBA00022692"/>
    </source>
</evidence>
<keyword evidence="11" id="KW-0408">Iron</keyword>
<accession>A0A0D2LGA3</accession>
<dbReference type="InterPro" id="IPR005805">
    <property type="entry name" value="Rieske_Fe-S_prot_C"/>
</dbReference>
<comment type="similarity">
    <text evidence="2">Belongs to the Rieske iron-sulfur protein family.</text>
</comment>
<evidence type="ECO:0000313" key="19">
    <source>
        <dbReference type="EMBL" id="KIZ05569.1"/>
    </source>
</evidence>
<evidence type="ECO:0000256" key="17">
    <source>
        <dbReference type="SAM" id="Phobius"/>
    </source>
</evidence>
<evidence type="ECO:0000256" key="7">
    <source>
        <dbReference type="ARBA" id="ARBA00022723"/>
    </source>
</evidence>
<keyword evidence="5 17" id="KW-0812">Transmembrane</keyword>
<evidence type="ECO:0000313" key="20">
    <source>
        <dbReference type="Proteomes" id="UP000054498"/>
    </source>
</evidence>
<dbReference type="STRING" id="145388.A0A0D2LGA3"/>
<dbReference type="InterPro" id="IPR014349">
    <property type="entry name" value="Rieske_Fe-S_prot"/>
</dbReference>
<evidence type="ECO:0000256" key="6">
    <source>
        <dbReference type="ARBA" id="ARBA00022714"/>
    </source>
</evidence>
<organism evidence="19 20">
    <name type="scientific">Monoraphidium neglectum</name>
    <dbReference type="NCBI Taxonomy" id="145388"/>
    <lineage>
        <taxon>Eukaryota</taxon>
        <taxon>Viridiplantae</taxon>
        <taxon>Chlorophyta</taxon>
        <taxon>core chlorophytes</taxon>
        <taxon>Chlorophyceae</taxon>
        <taxon>CS clade</taxon>
        <taxon>Sphaeropleales</taxon>
        <taxon>Selenastraceae</taxon>
        <taxon>Monoraphidium</taxon>
    </lineage>
</organism>
<dbReference type="KEGG" id="mng:MNEG_2391"/>
<keyword evidence="19" id="KW-0560">Oxidoreductase</keyword>
<comment type="cofactor">
    <cofactor evidence="15">
        <name>[2Fe-2S] cluster</name>
        <dbReference type="ChEBI" id="CHEBI:190135"/>
    </cofactor>
</comment>
<evidence type="ECO:0000256" key="1">
    <source>
        <dbReference type="ARBA" id="ARBA00004167"/>
    </source>
</evidence>
<dbReference type="InterPro" id="IPR057415">
    <property type="entry name" value="TM_PetC"/>
</dbReference>
<evidence type="ECO:0000256" key="12">
    <source>
        <dbReference type="ARBA" id="ARBA00023014"/>
    </source>
</evidence>
<dbReference type="Proteomes" id="UP000054498">
    <property type="component" value="Unassembled WGS sequence"/>
</dbReference>
<protein>
    <recommendedName>
        <fullName evidence="3">plastoquinol--plastocyanin reductase</fullName>
        <ecNumber evidence="3">7.1.1.6</ecNumber>
    </recommendedName>
</protein>
<dbReference type="GO" id="GO:0009496">
    <property type="term" value="F:plastoquinol--plastocyanin reductase activity"/>
    <property type="evidence" value="ECO:0007669"/>
    <property type="project" value="UniProtKB-EC"/>
</dbReference>
<dbReference type="CDD" id="cd03471">
    <property type="entry name" value="Rieske_cytochrome_b6f"/>
    <property type="match status" value="1"/>
</dbReference>
<dbReference type="PRINTS" id="PR00162">
    <property type="entry name" value="RIESKE"/>
</dbReference>
<gene>
    <name evidence="19" type="ORF">MNEG_2391</name>
</gene>
<name>A0A0D2LGA3_9CHLO</name>
<evidence type="ECO:0000256" key="3">
    <source>
        <dbReference type="ARBA" id="ARBA00012952"/>
    </source>
</evidence>
<evidence type="ECO:0000256" key="2">
    <source>
        <dbReference type="ARBA" id="ARBA00010651"/>
    </source>
</evidence>
<sequence length="224" mass="23728">MALAIRQNAALRAGRPAVASRRPVMVRAAAVGGIAGEVPDMNKRNIMNLILLGGVATPATGMLGAYAVFFVPKSAGGGAGGQVAKDALGNDVKSNAWLATHAKGDHSLVQGLKGDPTYLVVTPEGTIENYGINAVCTHLGCVVPWVAQLGQQQQQQQQQWYQQAENKFKCPCHGSQYDATGKKIRGPAPLSLALAHANVDAADNVVLSTWSETDFRTDEAPWWK</sequence>
<dbReference type="GO" id="GO:0046872">
    <property type="term" value="F:metal ion binding"/>
    <property type="evidence" value="ECO:0007669"/>
    <property type="project" value="UniProtKB-KW"/>
</dbReference>
<dbReference type="Gene3D" id="2.102.10.10">
    <property type="entry name" value="Rieske [2Fe-2S] iron-sulphur domain"/>
    <property type="match status" value="1"/>
</dbReference>
<dbReference type="SUPFAM" id="SSF50022">
    <property type="entry name" value="ISP domain"/>
    <property type="match status" value="1"/>
</dbReference>
<keyword evidence="14" id="KW-1015">Disulfide bond</keyword>
<evidence type="ECO:0000256" key="11">
    <source>
        <dbReference type="ARBA" id="ARBA00023004"/>
    </source>
</evidence>
<keyword evidence="7" id="KW-0479">Metal-binding</keyword>
<evidence type="ECO:0000256" key="14">
    <source>
        <dbReference type="ARBA" id="ARBA00023157"/>
    </source>
</evidence>
<dbReference type="Gene3D" id="1.20.5.700">
    <property type="entry name" value="Single helix bin"/>
    <property type="match status" value="1"/>
</dbReference>
<evidence type="ECO:0000256" key="13">
    <source>
        <dbReference type="ARBA" id="ARBA00023136"/>
    </source>
</evidence>
<comment type="catalytic activity">
    <reaction evidence="16">
        <text>2 oxidized [plastocyanin] + a plastoquinol + 2 H(+)(in) = 2 reduced [plastocyanin] + a plastoquinone + 4 H(+)(out)</text>
        <dbReference type="Rhea" id="RHEA:22148"/>
        <dbReference type="Rhea" id="RHEA-COMP:9561"/>
        <dbReference type="Rhea" id="RHEA-COMP:9562"/>
        <dbReference type="Rhea" id="RHEA-COMP:10039"/>
        <dbReference type="Rhea" id="RHEA-COMP:10040"/>
        <dbReference type="ChEBI" id="CHEBI:15378"/>
        <dbReference type="ChEBI" id="CHEBI:17757"/>
        <dbReference type="ChEBI" id="CHEBI:29036"/>
        <dbReference type="ChEBI" id="CHEBI:49552"/>
        <dbReference type="ChEBI" id="CHEBI:62192"/>
        <dbReference type="EC" id="7.1.1.6"/>
    </reaction>
</comment>
<evidence type="ECO:0000256" key="16">
    <source>
        <dbReference type="ARBA" id="ARBA00047828"/>
    </source>
</evidence>
<feature type="transmembrane region" description="Helical" evidence="17">
    <location>
        <begin position="49"/>
        <end position="69"/>
    </location>
</feature>
<keyword evidence="12" id="KW-0411">Iron-sulfur</keyword>
<dbReference type="EMBL" id="KK100489">
    <property type="protein sequence ID" value="KIZ05569.1"/>
    <property type="molecule type" value="Genomic_DNA"/>
</dbReference>
<evidence type="ECO:0000256" key="8">
    <source>
        <dbReference type="ARBA" id="ARBA00022967"/>
    </source>
</evidence>